<sequence length="393" mass="42536">MSEPPAVLPNASADGPPPRRPVLTPIPRWVIVVGVPVMVLVAVATVWLLLGIGVTGDKLDAIRTGGTLGVGLGGVAVLWLAVRRQRSTELDLLQKYEAHRLAERVAAHSAEDAVERRITELYTKAVEQLGSEKAPVRLGGLYALERLAQNNTSQRQTIVNVTCAYLRMPYTPPDLQLSDNADTETRTVHEQRVQERQVRLTAQRLLTTHLRPDPDSDHPVETFWDGIDLDLTGATLINLDLRLCHIRTAQFTGATFTEIARFDHATFTGPAWFDHATFTGPAWFERATFTEIARFDQATFTEDARFDQATFTGISLYAGATFGGATFGGDARFAGATFTGSAWFDGATFGGDAQFTAGAWFDGATFKGGVPPEVARFAAEASPPAEAGAAPDH</sequence>
<dbReference type="Pfam" id="PF13576">
    <property type="entry name" value="Pentapeptide_3"/>
    <property type="match status" value="1"/>
</dbReference>
<evidence type="ECO:0000256" key="1">
    <source>
        <dbReference type="SAM" id="Phobius"/>
    </source>
</evidence>
<accession>A0ABS4TFY4</accession>
<proteinExistence type="predicted"/>
<keyword evidence="1" id="KW-1133">Transmembrane helix</keyword>
<protein>
    <submittedName>
        <fullName evidence="2">Uncharacterized protein YjbI with pentapeptide repeats</fullName>
    </submittedName>
</protein>
<dbReference type="Gene3D" id="2.160.20.80">
    <property type="entry name" value="E3 ubiquitin-protein ligase SopA"/>
    <property type="match status" value="1"/>
</dbReference>
<dbReference type="RefSeq" id="WP_209639578.1">
    <property type="nucleotide sequence ID" value="NZ_JAGINW010000001.1"/>
</dbReference>
<keyword evidence="1" id="KW-0472">Membrane</keyword>
<keyword evidence="3" id="KW-1185">Reference proteome</keyword>
<gene>
    <name evidence="2" type="ORF">JOF56_003723</name>
</gene>
<dbReference type="InterPro" id="IPR001646">
    <property type="entry name" value="5peptide_repeat"/>
</dbReference>
<dbReference type="Proteomes" id="UP001519332">
    <property type="component" value="Unassembled WGS sequence"/>
</dbReference>
<feature type="transmembrane region" description="Helical" evidence="1">
    <location>
        <begin position="29"/>
        <end position="50"/>
    </location>
</feature>
<reference evidence="2 3" key="1">
    <citation type="submission" date="2021-03" db="EMBL/GenBank/DDBJ databases">
        <title>Sequencing the genomes of 1000 actinobacteria strains.</title>
        <authorList>
            <person name="Klenk H.-P."/>
        </authorList>
    </citation>
    <scope>NUCLEOTIDE SEQUENCE [LARGE SCALE GENOMIC DNA]</scope>
    <source>
        <strain evidence="2 3">DSM 46670</strain>
    </source>
</reference>
<evidence type="ECO:0000313" key="3">
    <source>
        <dbReference type="Proteomes" id="UP001519332"/>
    </source>
</evidence>
<keyword evidence="1" id="KW-0812">Transmembrane</keyword>
<dbReference type="SUPFAM" id="SSF141571">
    <property type="entry name" value="Pentapeptide repeat-like"/>
    <property type="match status" value="1"/>
</dbReference>
<dbReference type="EMBL" id="JAGINW010000001">
    <property type="protein sequence ID" value="MBP2323338.1"/>
    <property type="molecule type" value="Genomic_DNA"/>
</dbReference>
<name>A0ABS4TFY4_9PSEU</name>
<evidence type="ECO:0000313" key="2">
    <source>
        <dbReference type="EMBL" id="MBP2323338.1"/>
    </source>
</evidence>
<organism evidence="2 3">
    <name type="scientific">Kibdelosporangium banguiense</name>
    <dbReference type="NCBI Taxonomy" id="1365924"/>
    <lineage>
        <taxon>Bacteria</taxon>
        <taxon>Bacillati</taxon>
        <taxon>Actinomycetota</taxon>
        <taxon>Actinomycetes</taxon>
        <taxon>Pseudonocardiales</taxon>
        <taxon>Pseudonocardiaceae</taxon>
        <taxon>Kibdelosporangium</taxon>
    </lineage>
</organism>
<feature type="transmembrane region" description="Helical" evidence="1">
    <location>
        <begin position="62"/>
        <end position="82"/>
    </location>
</feature>
<comment type="caution">
    <text evidence="2">The sequence shown here is derived from an EMBL/GenBank/DDBJ whole genome shotgun (WGS) entry which is preliminary data.</text>
</comment>